<evidence type="ECO:0000313" key="4">
    <source>
        <dbReference type="EMBL" id="CAD8113082.1"/>
    </source>
</evidence>
<protein>
    <recommendedName>
        <fullName evidence="3">PSP proline-rich domain-containing protein</fullName>
    </recommendedName>
</protein>
<feature type="region of interest" description="Disordered" evidence="1">
    <location>
        <begin position="857"/>
        <end position="922"/>
    </location>
</feature>
<dbReference type="SMART" id="SM00581">
    <property type="entry name" value="PSP"/>
    <property type="match status" value="2"/>
</dbReference>
<sequence>MKAEVTKSKLSKEEYEKFKRAERRKNNKSKKKCTKEKQEIIEEVVKGDEEQIIYDEETFQEIEIDALITGKHYDNFKQVFDNFNQHTERLMMKTYEKVYENEKEKEKEQEEQQAAEQQQQQQQQQIQQQIHEPNQTIQNYLQQGKKKEAKLSKKQRKQLRWLKVAELKQKVKRPDLVEFWDITSPDPMFLIQLKSVRNSVTVPRHWSQKRKYLQNKRGILKEPFQLPDYIEKTGIAKLRDPFVDRDGGKMVRQKLRERMNPKQGKLDIDYQILHDAFFKYQTKPIMTKHGEIYFEGKEEEMRAKNFCPGKMSAELRSALGCTDFQAPPWLPNMQRYGPPPSYPHMRFIGMASIFAEPSSYSEFYGWKYILMGFKRRSTIVLIKWRRQSISLYMDRQQNTIWRIDQQIICVQLLIYLLFYYYYILIFYYYYSQYILIILIMKAEVTKSKLSKEEYEKFKRAERRKNNKSKKKCTKEKQEIIEEVVKGDEEQIIYDEETFQEIEIDALITGKHYDNFKQVFDNFNQHTERLMMKTYEKVYENEKEKEKEQEEQQAAEQQQQQQQQQIQQQIHEPNQTIQNYLQQGKKKEAKLSKKQRKQLRWLKVAELKQKVKRPDLVEFWDITSPDPMFLIQLKSVRNSVTVPRHWSQKRKYLQNKRGILKEPFQLPDYIEKTGIAKLRDPFVDRDGGKMVRQKLRERMNPKQGKLDIDYQILHDAFFKYQTKPIMTKHGEIYFEGKEEEMRAKNFCPGKMSAELRSALGCTDFQAPPWLPNMQRYGPPPSYPHMRFIGMASIFAEPSSYHTSVKQVIEDSCKKADQPGLYATFKYYDEEDLNELSQKTGLQADAPVDKSLWGKIEEVEDEGEVEQEEEEAPEAQQRQEQQFDNSSYQFGDSDTRLPGRSISGLQTPDVDLRRNLQNDPRPLYQQLEQVQVDPSSGNQIFMTGHTYVLPKQ</sequence>
<reference evidence="4" key="1">
    <citation type="submission" date="2021-01" db="EMBL/GenBank/DDBJ databases">
        <authorList>
            <consortium name="Genoscope - CEA"/>
            <person name="William W."/>
        </authorList>
    </citation>
    <scope>NUCLEOTIDE SEQUENCE</scope>
</reference>
<evidence type="ECO:0000259" key="3">
    <source>
        <dbReference type="SMART" id="SM00581"/>
    </source>
</evidence>
<feature type="compositionally biased region" description="Basic and acidic residues" evidence="1">
    <location>
        <begin position="540"/>
        <end position="549"/>
    </location>
</feature>
<proteinExistence type="predicted"/>
<feature type="compositionally biased region" description="Basic and acidic residues" evidence="1">
    <location>
        <begin position="101"/>
        <end position="110"/>
    </location>
</feature>
<gene>
    <name evidence="4" type="ORF">PPRIM_AZ9-3.1.T1540025</name>
</gene>
<dbReference type="PANTHER" id="PTHR12785:SF6">
    <property type="entry name" value="SPLICING FACTOR 3B SUBUNIT 2"/>
    <property type="match status" value="1"/>
</dbReference>
<dbReference type="InterPro" id="IPR052584">
    <property type="entry name" value="U2_snRNP_Complex_Component"/>
</dbReference>
<dbReference type="AlphaFoldDB" id="A0A8S1QBP0"/>
<dbReference type="GO" id="GO:0005634">
    <property type="term" value="C:nucleus"/>
    <property type="evidence" value="ECO:0007669"/>
    <property type="project" value="InterPro"/>
</dbReference>
<feature type="compositionally biased region" description="Polar residues" evidence="1">
    <location>
        <begin position="881"/>
        <end position="890"/>
    </location>
</feature>
<keyword evidence="2" id="KW-1133">Transmembrane helix</keyword>
<feature type="transmembrane region" description="Helical" evidence="2">
    <location>
        <begin position="412"/>
        <end position="430"/>
    </location>
</feature>
<feature type="domain" description="PSP proline-rich" evidence="3">
    <location>
        <begin position="742"/>
        <end position="795"/>
    </location>
</feature>
<dbReference type="Proteomes" id="UP000688137">
    <property type="component" value="Unassembled WGS sequence"/>
</dbReference>
<feature type="region of interest" description="Disordered" evidence="1">
    <location>
        <begin position="101"/>
        <end position="129"/>
    </location>
</feature>
<accession>A0A8S1QBP0</accession>
<evidence type="ECO:0000313" key="5">
    <source>
        <dbReference type="Proteomes" id="UP000688137"/>
    </source>
</evidence>
<dbReference type="InterPro" id="IPR007180">
    <property type="entry name" value="DUF382"/>
</dbReference>
<feature type="region of interest" description="Disordered" evidence="1">
    <location>
        <begin position="16"/>
        <end position="35"/>
    </location>
</feature>
<name>A0A8S1QBP0_PARPR</name>
<feature type="domain" description="PSP proline-rich" evidence="3">
    <location>
        <begin position="303"/>
        <end position="356"/>
    </location>
</feature>
<organism evidence="4 5">
    <name type="scientific">Paramecium primaurelia</name>
    <dbReference type="NCBI Taxonomy" id="5886"/>
    <lineage>
        <taxon>Eukaryota</taxon>
        <taxon>Sar</taxon>
        <taxon>Alveolata</taxon>
        <taxon>Ciliophora</taxon>
        <taxon>Intramacronucleata</taxon>
        <taxon>Oligohymenophorea</taxon>
        <taxon>Peniculida</taxon>
        <taxon>Parameciidae</taxon>
        <taxon>Paramecium</taxon>
    </lineage>
</organism>
<feature type="compositionally biased region" description="Low complexity" evidence="1">
    <location>
        <begin position="112"/>
        <end position="129"/>
    </location>
</feature>
<keyword evidence="2" id="KW-0812">Transmembrane</keyword>
<evidence type="ECO:0000256" key="1">
    <source>
        <dbReference type="SAM" id="MobiDB-lite"/>
    </source>
</evidence>
<keyword evidence="5" id="KW-1185">Reference proteome</keyword>
<dbReference type="Pfam" id="PF04037">
    <property type="entry name" value="DUF382"/>
    <property type="match status" value="2"/>
</dbReference>
<keyword evidence="2" id="KW-0472">Membrane</keyword>
<comment type="caution">
    <text evidence="4">The sequence shown here is derived from an EMBL/GenBank/DDBJ whole genome shotgun (WGS) entry which is preliminary data.</text>
</comment>
<feature type="compositionally biased region" description="Acidic residues" evidence="1">
    <location>
        <begin position="857"/>
        <end position="871"/>
    </location>
</feature>
<feature type="region of interest" description="Disordered" evidence="1">
    <location>
        <begin position="540"/>
        <end position="568"/>
    </location>
</feature>
<feature type="compositionally biased region" description="Low complexity" evidence="1">
    <location>
        <begin position="551"/>
        <end position="568"/>
    </location>
</feature>
<dbReference type="PANTHER" id="PTHR12785">
    <property type="entry name" value="SPLICING FACTOR 3B"/>
    <property type="match status" value="1"/>
</dbReference>
<dbReference type="EMBL" id="CAJJDM010000159">
    <property type="protein sequence ID" value="CAD8113082.1"/>
    <property type="molecule type" value="Genomic_DNA"/>
</dbReference>
<dbReference type="InterPro" id="IPR006568">
    <property type="entry name" value="PSP_pro-rich"/>
</dbReference>
<dbReference type="Pfam" id="PF04046">
    <property type="entry name" value="PSP"/>
    <property type="match status" value="2"/>
</dbReference>
<evidence type="ECO:0000256" key="2">
    <source>
        <dbReference type="SAM" id="Phobius"/>
    </source>
</evidence>
<feature type="compositionally biased region" description="Basic residues" evidence="1">
    <location>
        <begin position="20"/>
        <end position="34"/>
    </location>
</feature>